<dbReference type="AlphaFoldDB" id="A0A1T5JBR7"/>
<keyword evidence="4" id="KW-1185">Reference proteome</keyword>
<organism evidence="3 4">
    <name type="scientific">Maledivibacter halophilus</name>
    <dbReference type="NCBI Taxonomy" id="36842"/>
    <lineage>
        <taxon>Bacteria</taxon>
        <taxon>Bacillati</taxon>
        <taxon>Bacillota</taxon>
        <taxon>Clostridia</taxon>
        <taxon>Peptostreptococcales</taxon>
        <taxon>Caminicellaceae</taxon>
        <taxon>Maledivibacter</taxon>
    </lineage>
</organism>
<feature type="domain" description="2Fe-2S ferredoxin-type" evidence="2">
    <location>
        <begin position="21"/>
        <end position="103"/>
    </location>
</feature>
<dbReference type="CDD" id="cd00207">
    <property type="entry name" value="fer2"/>
    <property type="match status" value="1"/>
</dbReference>
<dbReference type="Pfam" id="PF13510">
    <property type="entry name" value="Fer2_4"/>
    <property type="match status" value="1"/>
</dbReference>
<dbReference type="GO" id="GO:0016491">
    <property type="term" value="F:oxidoreductase activity"/>
    <property type="evidence" value="ECO:0007669"/>
    <property type="project" value="UniProtKB-KW"/>
</dbReference>
<evidence type="ECO:0000256" key="1">
    <source>
        <dbReference type="ARBA" id="ARBA00023002"/>
    </source>
</evidence>
<dbReference type="Gene3D" id="3.10.20.440">
    <property type="entry name" value="2Fe-2S iron-sulphur cluster binding domain, sarcosine oxidase, alpha subunit, N-terminal domain"/>
    <property type="match status" value="1"/>
</dbReference>
<dbReference type="InterPro" id="IPR001041">
    <property type="entry name" value="2Fe-2S_ferredoxin-type"/>
</dbReference>
<dbReference type="InterPro" id="IPR042204">
    <property type="entry name" value="2Fe-2S-bd_N"/>
</dbReference>
<sequence length="107" mass="11859">MTGGELMRIKNHPILEFEKGKKIKFTFDGKEYEGYEGDTIASALHAAGVKVLTYSHEKKRPRGFYCAIGNCGQCFMEVNGVSNVRTCIEPLKEGMIVKTQVGKGDIL</sequence>
<dbReference type="EMBL" id="FUZT01000002">
    <property type="protein sequence ID" value="SKC48784.1"/>
    <property type="molecule type" value="Genomic_DNA"/>
</dbReference>
<protein>
    <submittedName>
        <fullName evidence="3">Uncharacterized anaerobic dehydrogenase</fullName>
    </submittedName>
</protein>
<evidence type="ECO:0000313" key="4">
    <source>
        <dbReference type="Proteomes" id="UP000190285"/>
    </source>
</evidence>
<dbReference type="STRING" id="36842.SAMN02194393_01070"/>
<evidence type="ECO:0000313" key="3">
    <source>
        <dbReference type="EMBL" id="SKC48784.1"/>
    </source>
</evidence>
<dbReference type="PROSITE" id="PS51085">
    <property type="entry name" value="2FE2S_FER_2"/>
    <property type="match status" value="1"/>
</dbReference>
<dbReference type="InterPro" id="IPR006058">
    <property type="entry name" value="2Fe2S_fd_BS"/>
</dbReference>
<dbReference type="PROSITE" id="PS00197">
    <property type="entry name" value="2FE2S_FER_1"/>
    <property type="match status" value="1"/>
</dbReference>
<reference evidence="3 4" key="1">
    <citation type="submission" date="2017-02" db="EMBL/GenBank/DDBJ databases">
        <authorList>
            <person name="Peterson S.W."/>
        </authorList>
    </citation>
    <scope>NUCLEOTIDE SEQUENCE [LARGE SCALE GENOMIC DNA]</scope>
    <source>
        <strain evidence="3 4">M1</strain>
    </source>
</reference>
<accession>A0A1T5JBR7</accession>
<dbReference type="InterPro" id="IPR036010">
    <property type="entry name" value="2Fe-2S_ferredoxin-like_sf"/>
</dbReference>
<gene>
    <name evidence="3" type="ORF">SAMN02194393_01070</name>
</gene>
<proteinExistence type="predicted"/>
<dbReference type="SUPFAM" id="SSF54292">
    <property type="entry name" value="2Fe-2S ferredoxin-like"/>
    <property type="match status" value="1"/>
</dbReference>
<dbReference type="Proteomes" id="UP000190285">
    <property type="component" value="Unassembled WGS sequence"/>
</dbReference>
<dbReference type="GO" id="GO:0051537">
    <property type="term" value="F:2 iron, 2 sulfur cluster binding"/>
    <property type="evidence" value="ECO:0007669"/>
    <property type="project" value="InterPro"/>
</dbReference>
<name>A0A1T5JBR7_9FIRM</name>
<evidence type="ECO:0000259" key="2">
    <source>
        <dbReference type="PROSITE" id="PS51085"/>
    </source>
</evidence>
<keyword evidence="1" id="KW-0560">Oxidoreductase</keyword>